<accession>A0A286U2X8</accession>
<keyword evidence="8" id="KW-0031">Aminopeptidase</keyword>
<evidence type="ECO:0000256" key="4">
    <source>
        <dbReference type="ARBA" id="ARBA00023049"/>
    </source>
</evidence>
<reference evidence="9" key="1">
    <citation type="journal article" date="2017" name="Environ. Microbiol. Rep.">
        <title>Genetic Diversity of Marine Anaerobic Ammonium-Oxidizing Bacteria as Revealed by Genomic and Proteomic Analyses of 'Candidatus Scalindua japonica'.</title>
        <authorList>
            <person name="Oshiki M."/>
            <person name="Mizuto K."/>
            <person name="Kimura Z."/>
            <person name="Kindaichi T."/>
            <person name="Satoh H."/>
            <person name="Okabe S."/>
        </authorList>
    </citation>
    <scope>NUCLEOTIDE SEQUENCE [LARGE SCALE GENOMIC DNA]</scope>
    <source>
        <strain evidence="9">husup-a2</strain>
    </source>
</reference>
<keyword evidence="9" id="KW-1185">Reference proteome</keyword>
<evidence type="ECO:0000313" key="9">
    <source>
        <dbReference type="Proteomes" id="UP000218542"/>
    </source>
</evidence>
<evidence type="ECO:0000256" key="3">
    <source>
        <dbReference type="ARBA" id="ARBA00022801"/>
    </source>
</evidence>
<evidence type="ECO:0000256" key="5">
    <source>
        <dbReference type="RuleBase" id="RU000590"/>
    </source>
</evidence>
<dbReference type="RefSeq" id="WP_096895868.1">
    <property type="nucleotide sequence ID" value="NZ_BAOS01000034.1"/>
</dbReference>
<protein>
    <submittedName>
        <fullName evidence="8">Xaa-Pro aminopeptidase</fullName>
    </submittedName>
</protein>
<evidence type="ECO:0000313" key="8">
    <source>
        <dbReference type="EMBL" id="GAX62477.1"/>
    </source>
</evidence>
<dbReference type="InterPro" id="IPR000994">
    <property type="entry name" value="Pept_M24"/>
</dbReference>
<comment type="caution">
    <text evidence="8">The sequence shown here is derived from an EMBL/GenBank/DDBJ whole genome shotgun (WGS) entry which is preliminary data.</text>
</comment>
<dbReference type="Pfam" id="PF00557">
    <property type="entry name" value="Peptidase_M24"/>
    <property type="match status" value="1"/>
</dbReference>
<dbReference type="OrthoDB" id="9806388at2"/>
<comment type="similarity">
    <text evidence="5">Belongs to the peptidase M24B family.</text>
</comment>
<proteinExistence type="inferred from homology"/>
<dbReference type="Gene3D" id="3.90.230.10">
    <property type="entry name" value="Creatinase/methionine aminopeptidase superfamily"/>
    <property type="match status" value="1"/>
</dbReference>
<evidence type="ECO:0000259" key="6">
    <source>
        <dbReference type="Pfam" id="PF00557"/>
    </source>
</evidence>
<feature type="domain" description="Peptidase M24" evidence="6">
    <location>
        <begin position="147"/>
        <end position="361"/>
    </location>
</feature>
<keyword evidence="4" id="KW-0482">Metalloprotease</keyword>
<dbReference type="AlphaFoldDB" id="A0A286U2X8"/>
<dbReference type="InterPro" id="IPR001131">
    <property type="entry name" value="Peptidase_M24B_aminopep-P_CS"/>
</dbReference>
<dbReference type="GO" id="GO:0008237">
    <property type="term" value="F:metallopeptidase activity"/>
    <property type="evidence" value="ECO:0007669"/>
    <property type="project" value="UniProtKB-KW"/>
</dbReference>
<feature type="domain" description="Creatinase N-terminal" evidence="7">
    <location>
        <begin position="15"/>
        <end position="72"/>
    </location>
</feature>
<name>A0A286U2X8_9BACT</name>
<dbReference type="InterPro" id="IPR000587">
    <property type="entry name" value="Creatinase_N"/>
</dbReference>
<dbReference type="PROSITE" id="PS00491">
    <property type="entry name" value="PROLINE_PEPTIDASE"/>
    <property type="match status" value="1"/>
</dbReference>
<dbReference type="PANTHER" id="PTHR46112">
    <property type="entry name" value="AMINOPEPTIDASE"/>
    <property type="match status" value="1"/>
</dbReference>
<gene>
    <name evidence="8" type="ORF">SCALIN_C34_0028</name>
</gene>
<dbReference type="GO" id="GO:0006508">
    <property type="term" value="P:proteolysis"/>
    <property type="evidence" value="ECO:0007669"/>
    <property type="project" value="UniProtKB-KW"/>
</dbReference>
<dbReference type="PANTHER" id="PTHR46112:SF2">
    <property type="entry name" value="XAA-PRO AMINOPEPTIDASE P-RELATED"/>
    <property type="match status" value="1"/>
</dbReference>
<sequence length="376" mass="41739">MSNNKAILIVADSERDSNMYYATGFSAPDTFAFIQRSSERFIITSDLELDRAKSQSKADTVLSFSKYERIAKKRNGKATGLIDIVAVALKEMKIIKLQVPANFSIEYADFLRKDGFKLEVKKDPFFDSREVKNDEEKGDIVATLRNTEKALEKAIDCVRKSIVKDGFLFSSRNRQITSESIRNIINVELMKKGCTAKHTIVSCGEQSCEPHNVGHGPLRANESIIFDVFPKDEKTGYYADISRTIVKGKASRRLKKMYKAVASAQELVFKSAGNGISGDTIHRKVMKHLTSLGFKTGKAKGKMQGFFHGTGHGVGLDVHEPPRISKVKCTLQTGNIVTVEPGLYYPGIGGVRLEDMILITDDGCRNLTKSPKVLEV</sequence>
<evidence type="ECO:0000259" key="7">
    <source>
        <dbReference type="Pfam" id="PF01321"/>
    </source>
</evidence>
<evidence type="ECO:0000256" key="2">
    <source>
        <dbReference type="ARBA" id="ARBA00022723"/>
    </source>
</evidence>
<dbReference type="SUPFAM" id="SSF55920">
    <property type="entry name" value="Creatinase/aminopeptidase"/>
    <property type="match status" value="1"/>
</dbReference>
<evidence type="ECO:0000256" key="1">
    <source>
        <dbReference type="ARBA" id="ARBA00022670"/>
    </source>
</evidence>
<dbReference type="Gene3D" id="3.40.350.10">
    <property type="entry name" value="Creatinase/prolidase N-terminal domain"/>
    <property type="match status" value="1"/>
</dbReference>
<dbReference type="InterPro" id="IPR036005">
    <property type="entry name" value="Creatinase/aminopeptidase-like"/>
</dbReference>
<keyword evidence="1" id="KW-0645">Protease</keyword>
<dbReference type="EMBL" id="BAOS01000034">
    <property type="protein sequence ID" value="GAX62477.1"/>
    <property type="molecule type" value="Genomic_DNA"/>
</dbReference>
<organism evidence="8 9">
    <name type="scientific">Candidatus Scalindua japonica</name>
    <dbReference type="NCBI Taxonomy" id="1284222"/>
    <lineage>
        <taxon>Bacteria</taxon>
        <taxon>Pseudomonadati</taxon>
        <taxon>Planctomycetota</taxon>
        <taxon>Candidatus Brocadiia</taxon>
        <taxon>Candidatus Brocadiales</taxon>
        <taxon>Candidatus Scalinduaceae</taxon>
        <taxon>Candidatus Scalindua</taxon>
    </lineage>
</organism>
<dbReference type="Pfam" id="PF01321">
    <property type="entry name" value="Creatinase_N"/>
    <property type="match status" value="1"/>
</dbReference>
<dbReference type="Proteomes" id="UP000218542">
    <property type="component" value="Unassembled WGS sequence"/>
</dbReference>
<dbReference type="GO" id="GO:0046872">
    <property type="term" value="F:metal ion binding"/>
    <property type="evidence" value="ECO:0007669"/>
    <property type="project" value="UniProtKB-KW"/>
</dbReference>
<dbReference type="InterPro" id="IPR050659">
    <property type="entry name" value="Peptidase_M24B"/>
</dbReference>
<keyword evidence="2 5" id="KW-0479">Metal-binding</keyword>
<dbReference type="GO" id="GO:0004177">
    <property type="term" value="F:aminopeptidase activity"/>
    <property type="evidence" value="ECO:0007669"/>
    <property type="project" value="UniProtKB-KW"/>
</dbReference>
<dbReference type="InterPro" id="IPR029149">
    <property type="entry name" value="Creatin/AminoP/Spt16_N"/>
</dbReference>
<keyword evidence="3" id="KW-0378">Hydrolase</keyword>